<feature type="domain" description="C2H2-type" evidence="10">
    <location>
        <begin position="262"/>
        <end position="289"/>
    </location>
</feature>
<keyword evidence="12" id="KW-1185">Reference proteome</keyword>
<feature type="domain" description="C2H2-type" evidence="10">
    <location>
        <begin position="234"/>
        <end position="261"/>
    </location>
</feature>
<evidence type="ECO:0000256" key="5">
    <source>
        <dbReference type="ARBA" id="ARBA00022833"/>
    </source>
</evidence>
<feature type="region of interest" description="Disordered" evidence="9">
    <location>
        <begin position="153"/>
        <end position="182"/>
    </location>
</feature>
<dbReference type="Pfam" id="PF00096">
    <property type="entry name" value="zf-C2H2"/>
    <property type="match status" value="4"/>
</dbReference>
<dbReference type="AlphaFoldDB" id="A0A553NS71"/>
<evidence type="ECO:0000313" key="11">
    <source>
        <dbReference type="EMBL" id="TRY68260.1"/>
    </source>
</evidence>
<keyword evidence="6" id="KW-0238">DNA-binding</keyword>
<feature type="domain" description="C2H2-type" evidence="10">
    <location>
        <begin position="319"/>
        <end position="347"/>
    </location>
</feature>
<keyword evidence="3" id="KW-0677">Repeat</keyword>
<dbReference type="PROSITE" id="PS50157">
    <property type="entry name" value="ZINC_FINGER_C2H2_2"/>
    <property type="match status" value="8"/>
</dbReference>
<dbReference type="OrthoDB" id="6077919at2759"/>
<evidence type="ECO:0000256" key="9">
    <source>
        <dbReference type="SAM" id="MobiDB-lite"/>
    </source>
</evidence>
<feature type="domain" description="C2H2-type" evidence="10">
    <location>
        <begin position="291"/>
        <end position="318"/>
    </location>
</feature>
<dbReference type="GO" id="GO:0006357">
    <property type="term" value="P:regulation of transcription by RNA polymerase II"/>
    <property type="evidence" value="ECO:0007669"/>
    <property type="project" value="TreeGrafter"/>
</dbReference>
<dbReference type="Pfam" id="PF12874">
    <property type="entry name" value="zf-met"/>
    <property type="match status" value="1"/>
</dbReference>
<dbReference type="InterPro" id="IPR036236">
    <property type="entry name" value="Znf_C2H2_sf"/>
</dbReference>
<dbReference type="STRING" id="6832.A0A553NS71"/>
<accession>A0A553NS71</accession>
<organism evidence="11 12">
    <name type="scientific">Tigriopus californicus</name>
    <name type="common">Marine copepod</name>
    <dbReference type="NCBI Taxonomy" id="6832"/>
    <lineage>
        <taxon>Eukaryota</taxon>
        <taxon>Metazoa</taxon>
        <taxon>Ecdysozoa</taxon>
        <taxon>Arthropoda</taxon>
        <taxon>Crustacea</taxon>
        <taxon>Multicrustacea</taxon>
        <taxon>Hexanauplia</taxon>
        <taxon>Copepoda</taxon>
        <taxon>Harpacticoida</taxon>
        <taxon>Harpacticidae</taxon>
        <taxon>Tigriopus</taxon>
    </lineage>
</organism>
<dbReference type="PROSITE" id="PS00028">
    <property type="entry name" value="ZINC_FINGER_C2H2_1"/>
    <property type="match status" value="7"/>
</dbReference>
<keyword evidence="2" id="KW-0479">Metal-binding</keyword>
<dbReference type="FunFam" id="3.30.160.60:FF:000038">
    <property type="entry name" value="Zinc finger protein 624"/>
    <property type="match status" value="1"/>
</dbReference>
<protein>
    <recommendedName>
        <fullName evidence="10">C2H2-type domain-containing protein</fullName>
    </recommendedName>
</protein>
<feature type="domain" description="C2H2-type" evidence="10">
    <location>
        <begin position="347"/>
        <end position="375"/>
    </location>
</feature>
<dbReference type="FunFam" id="3.30.160.60:FF:002343">
    <property type="entry name" value="Zinc finger protein 33A"/>
    <property type="match status" value="1"/>
</dbReference>
<name>A0A553NS71_TIGCA</name>
<dbReference type="SMART" id="SM00355">
    <property type="entry name" value="ZnF_C2H2"/>
    <property type="match status" value="9"/>
</dbReference>
<keyword evidence="4 8" id="KW-0863">Zinc-finger</keyword>
<dbReference type="Gene3D" id="3.30.160.60">
    <property type="entry name" value="Classic Zinc Finger"/>
    <property type="match status" value="5"/>
</dbReference>
<dbReference type="PANTHER" id="PTHR24390:SF159">
    <property type="entry name" value="GROWTH FACTOR INDEPENDENT 1 TRANSCRIPTIONAL REPRESSOR"/>
    <property type="match status" value="1"/>
</dbReference>
<feature type="region of interest" description="Disordered" evidence="9">
    <location>
        <begin position="423"/>
        <end position="473"/>
    </location>
</feature>
<comment type="subcellular location">
    <subcellularLocation>
        <location evidence="1">Nucleus</location>
    </subcellularLocation>
</comment>
<evidence type="ECO:0000259" key="10">
    <source>
        <dbReference type="PROSITE" id="PS50157"/>
    </source>
</evidence>
<evidence type="ECO:0000256" key="3">
    <source>
        <dbReference type="ARBA" id="ARBA00022737"/>
    </source>
</evidence>
<evidence type="ECO:0000313" key="12">
    <source>
        <dbReference type="Proteomes" id="UP000318571"/>
    </source>
</evidence>
<dbReference type="GO" id="GO:0000978">
    <property type="term" value="F:RNA polymerase II cis-regulatory region sequence-specific DNA binding"/>
    <property type="evidence" value="ECO:0007669"/>
    <property type="project" value="TreeGrafter"/>
</dbReference>
<feature type="compositionally biased region" description="Basic residues" evidence="9">
    <location>
        <begin position="423"/>
        <end position="434"/>
    </location>
</feature>
<keyword evidence="7" id="KW-0539">Nucleus</keyword>
<feature type="domain" description="C2H2-type" evidence="10">
    <location>
        <begin position="206"/>
        <end position="233"/>
    </location>
</feature>
<feature type="domain" description="C2H2-type" evidence="10">
    <location>
        <begin position="408"/>
        <end position="431"/>
    </location>
</feature>
<dbReference type="InterPro" id="IPR013087">
    <property type="entry name" value="Znf_C2H2_type"/>
</dbReference>
<dbReference type="PANTHER" id="PTHR24390">
    <property type="entry name" value="ZINC FINGER PROTEIN"/>
    <property type="match status" value="1"/>
</dbReference>
<evidence type="ECO:0000256" key="2">
    <source>
        <dbReference type="ARBA" id="ARBA00022723"/>
    </source>
</evidence>
<keyword evidence="5" id="KW-0862">Zinc</keyword>
<dbReference type="EMBL" id="VCGU01000010">
    <property type="protein sequence ID" value="TRY68260.1"/>
    <property type="molecule type" value="Genomic_DNA"/>
</dbReference>
<evidence type="ECO:0000256" key="4">
    <source>
        <dbReference type="ARBA" id="ARBA00022771"/>
    </source>
</evidence>
<feature type="domain" description="C2H2-type" evidence="10">
    <location>
        <begin position="501"/>
        <end position="528"/>
    </location>
</feature>
<dbReference type="GO" id="GO:0005634">
    <property type="term" value="C:nucleus"/>
    <property type="evidence" value="ECO:0007669"/>
    <property type="project" value="UniProtKB-SubCell"/>
</dbReference>
<dbReference type="GO" id="GO:0003700">
    <property type="term" value="F:DNA-binding transcription factor activity"/>
    <property type="evidence" value="ECO:0007669"/>
    <property type="project" value="TreeGrafter"/>
</dbReference>
<comment type="caution">
    <text evidence="11">The sequence shown here is derived from an EMBL/GenBank/DDBJ whole genome shotgun (WGS) entry which is preliminary data.</text>
</comment>
<dbReference type="Pfam" id="PF13912">
    <property type="entry name" value="zf-C2H2_6"/>
    <property type="match status" value="1"/>
</dbReference>
<evidence type="ECO:0000256" key="8">
    <source>
        <dbReference type="PROSITE-ProRule" id="PRU00042"/>
    </source>
</evidence>
<dbReference type="GO" id="GO:0008270">
    <property type="term" value="F:zinc ion binding"/>
    <property type="evidence" value="ECO:0007669"/>
    <property type="project" value="UniProtKB-KW"/>
</dbReference>
<evidence type="ECO:0000256" key="7">
    <source>
        <dbReference type="ARBA" id="ARBA00023242"/>
    </source>
</evidence>
<feature type="compositionally biased region" description="Low complexity" evidence="9">
    <location>
        <begin position="441"/>
        <end position="452"/>
    </location>
</feature>
<dbReference type="OMA" id="LHERQHM"/>
<gene>
    <name evidence="11" type="ORF">TCAL_03824</name>
</gene>
<evidence type="ECO:0000256" key="6">
    <source>
        <dbReference type="ARBA" id="ARBA00023125"/>
    </source>
</evidence>
<reference evidence="11 12" key="1">
    <citation type="journal article" date="2018" name="Nat. Ecol. Evol.">
        <title>Genomic signatures of mitonuclear coevolution across populations of Tigriopus californicus.</title>
        <authorList>
            <person name="Barreto F.S."/>
            <person name="Watson E.T."/>
            <person name="Lima T.G."/>
            <person name="Willett C.S."/>
            <person name="Edmands S."/>
            <person name="Li W."/>
            <person name="Burton R.S."/>
        </authorList>
    </citation>
    <scope>NUCLEOTIDE SEQUENCE [LARGE SCALE GENOMIC DNA]</scope>
    <source>
        <strain evidence="11 12">San Diego</strain>
    </source>
</reference>
<sequence length="614" mass="69405">MLDTLTMAPQPPASNFDSSLEKFLYFPSDQQTDLPVLGSSALDQLLQPFSKLVSEPVLDPVMERMSPDSSMDWMGQRMAHQGYTTMNSSDDTASTSSGSVSSYKALGMKVQPDSTTSDVNYDSDAFNSDDSNQSFVELQLNPNLLANLTMQQQQLIRDAERESSSSGSSIGSPPPQEPSLYYNDADIKRSLSGKRKKVKRVGAQLLKCDQCSYTTRYKEHLTSHMNTHNNDRNFMCSDCGQTFKWSHSLKRHQRTHQADFKFSCQFCHKSFSRKDHLTIHENLHRNSNESFPCQECGASFKNKKTLAGHLKTHLDEKQFKCTECESEFTRRASLNRHIRATHAGQVIPCTLCPAQFSYRSTLEDHKKAAHNEGRRDYGCPLCGVQFAVKAYLGKHMITCRNRANGKSFDCHYCGKGFPTKRHLNDHSKRKHRTPITKQTFEPSSNSSPNYPEETTHAPQYQHRPPPSYESHCQQNRLPSMGQSFSLQCGANQISSSSVGQFPCELCHATFDSEHSLEDHLMSHFPSSTHRRVDEMPLSQINDNTTEDNVGSLMRLVYNCTDSQSSLPDYQDMASHATMPHQSHISNHTLYQTDKVQAEALMDYPILDTLQLDCL</sequence>
<dbReference type="SUPFAM" id="SSF57667">
    <property type="entry name" value="beta-beta-alpha zinc fingers"/>
    <property type="match status" value="4"/>
</dbReference>
<evidence type="ECO:0000256" key="1">
    <source>
        <dbReference type="ARBA" id="ARBA00004123"/>
    </source>
</evidence>
<proteinExistence type="predicted"/>
<dbReference type="Proteomes" id="UP000318571">
    <property type="component" value="Chromosome 1"/>
</dbReference>